<evidence type="ECO:0000256" key="6">
    <source>
        <dbReference type="ARBA" id="ARBA00023054"/>
    </source>
</evidence>
<evidence type="ECO:0000256" key="1">
    <source>
        <dbReference type="ARBA" id="ARBA00004300"/>
    </source>
</evidence>
<evidence type="ECO:0000313" key="11">
    <source>
        <dbReference type="EMBL" id="KAH0519513.1"/>
    </source>
</evidence>
<evidence type="ECO:0000256" key="5">
    <source>
        <dbReference type="ARBA" id="ARBA00022803"/>
    </source>
</evidence>
<evidence type="ECO:0000256" key="9">
    <source>
        <dbReference type="PROSITE-ProRule" id="PRU00339"/>
    </source>
</evidence>
<dbReference type="Proteomes" id="UP000710432">
    <property type="component" value="Unassembled WGS sequence"/>
</dbReference>
<keyword evidence="5 9" id="KW-0802">TPR repeat</keyword>
<dbReference type="InterPro" id="IPR019734">
    <property type="entry name" value="TPR_rpt"/>
</dbReference>
<comment type="caution">
    <text evidence="11">The sequence shown here is derived from an EMBL/GenBank/DDBJ whole genome shotgun (WGS) entry which is preliminary data.</text>
</comment>
<dbReference type="PANTHER" id="PTHR14594:SF1">
    <property type="entry name" value="CENTROSOMAL PROTEIN OF 70 KDA"/>
    <property type="match status" value="1"/>
</dbReference>
<keyword evidence="4" id="KW-0963">Cytoplasm</keyword>
<dbReference type="GO" id="GO:0060271">
    <property type="term" value="P:cilium assembly"/>
    <property type="evidence" value="ECO:0007669"/>
    <property type="project" value="InterPro"/>
</dbReference>
<keyword evidence="7" id="KW-0206">Cytoskeleton</keyword>
<dbReference type="AlphaFoldDB" id="A0A8J6H0U0"/>
<evidence type="ECO:0000256" key="4">
    <source>
        <dbReference type="ARBA" id="ARBA00022490"/>
    </source>
</evidence>
<gene>
    <name evidence="11" type="ORF">LTLLF_111425</name>
</gene>
<feature type="coiled-coil region" evidence="10">
    <location>
        <begin position="6"/>
        <end position="114"/>
    </location>
</feature>
<evidence type="ECO:0000256" key="3">
    <source>
        <dbReference type="ARBA" id="ARBA00018408"/>
    </source>
</evidence>
<reference evidence="11" key="1">
    <citation type="submission" date="2020-03" db="EMBL/GenBank/DDBJ databases">
        <title>Studies in the Genomics of Life Span.</title>
        <authorList>
            <person name="Glass D."/>
        </authorList>
    </citation>
    <scope>NUCLEOTIDE SEQUENCE</scope>
    <source>
        <strain evidence="11">LTLLF</strain>
        <tissue evidence="11">Muscle</tissue>
    </source>
</reference>
<keyword evidence="6 10" id="KW-0175">Coiled coil</keyword>
<sequence length="485" mass="56521">MLMEETTRQQNMIRELIETNQQLKSELHLEQNRAAHQEQRANDLEQIMDSVKSKIGELEDESLNRVCQQQNRIKDLQKEQKLLQMRCQHYKKKRMEQEETIASLQKNIYRLTKEEEERVITQNRVFAHLCKRVPHTVLDKQLLCLIDYYESKLRKLRTQRPCKEDDSQAEEEKDYRNLDASPSYKGLLMSLQNQLKESKSKIDVLLGEKLSLQKDLENRLRELIVQKKTDDLGKKDEPSKDSHHQALIDQRYFQVLCSINSIIHNPRAPVIIHKQSKGGAQNFNKDIVQDCGFEHLVPVIEMWADELTSLKDLYKSLKILSAALVPWHNLKKPDENEGVKVEDLLFMVDAMLEEVENKKESPNMPNFQTLQAIVSHFQKLFDVQSLNGIYPRMNEVYTRLGEMNNAVRNLQELLELDSSSSLCVLVSTVGKLCKIINEDVNEQIKQVLGPEDLQSIINKLEEHEEFFPAFQAFTNDLLEILGKIC</sequence>
<protein>
    <recommendedName>
        <fullName evidence="3">Centrosomal protein of 70 kDa</fullName>
    </recommendedName>
</protein>
<comment type="subunit">
    <text evidence="2">Directly interacts with tubulin-gamma; this interaction determines centrosomal localization.</text>
</comment>
<dbReference type="GO" id="GO:0070507">
    <property type="term" value="P:regulation of microtubule cytoskeleton organization"/>
    <property type="evidence" value="ECO:0007669"/>
    <property type="project" value="InterPro"/>
</dbReference>
<proteinExistence type="predicted"/>
<dbReference type="GO" id="GO:0043015">
    <property type="term" value="F:gamma-tubulin binding"/>
    <property type="evidence" value="ECO:0007669"/>
    <property type="project" value="InterPro"/>
</dbReference>
<evidence type="ECO:0000256" key="2">
    <source>
        <dbReference type="ARBA" id="ARBA00011832"/>
    </source>
</evidence>
<comment type="subcellular location">
    <subcellularLocation>
        <location evidence="1">Cytoplasm</location>
        <location evidence="1">Cytoskeleton</location>
        <location evidence="1">Microtubule organizing center</location>
        <location evidence="1">Centrosome</location>
    </subcellularLocation>
</comment>
<comment type="function">
    <text evidence="8">Plays a role in the organization of both preexisting and nascent microtubules in interphase cells. During mitosis, required for the organization and orientation of the mitotic spindle.</text>
</comment>
<name>A0A8J6H0U0_MICOH</name>
<evidence type="ECO:0000256" key="8">
    <source>
        <dbReference type="ARBA" id="ARBA00025273"/>
    </source>
</evidence>
<evidence type="ECO:0000256" key="7">
    <source>
        <dbReference type="ARBA" id="ARBA00023212"/>
    </source>
</evidence>
<dbReference type="InterPro" id="IPR037692">
    <property type="entry name" value="CEP70"/>
</dbReference>
<dbReference type="PROSITE" id="PS50005">
    <property type="entry name" value="TPR"/>
    <property type="match status" value="1"/>
</dbReference>
<feature type="repeat" description="TPR" evidence="9">
    <location>
        <begin position="387"/>
        <end position="420"/>
    </location>
</feature>
<evidence type="ECO:0000256" key="10">
    <source>
        <dbReference type="SAM" id="Coils"/>
    </source>
</evidence>
<organism evidence="11 12">
    <name type="scientific">Microtus ochrogaster</name>
    <name type="common">Prairie vole</name>
    <dbReference type="NCBI Taxonomy" id="79684"/>
    <lineage>
        <taxon>Eukaryota</taxon>
        <taxon>Metazoa</taxon>
        <taxon>Chordata</taxon>
        <taxon>Craniata</taxon>
        <taxon>Vertebrata</taxon>
        <taxon>Euteleostomi</taxon>
        <taxon>Mammalia</taxon>
        <taxon>Eutheria</taxon>
        <taxon>Euarchontoglires</taxon>
        <taxon>Glires</taxon>
        <taxon>Rodentia</taxon>
        <taxon>Myomorpha</taxon>
        <taxon>Muroidea</taxon>
        <taxon>Cricetidae</taxon>
        <taxon>Arvicolinae</taxon>
        <taxon>Microtus</taxon>
    </lineage>
</organism>
<dbReference type="EMBL" id="JAATJU010004700">
    <property type="protein sequence ID" value="KAH0519513.1"/>
    <property type="molecule type" value="Genomic_DNA"/>
</dbReference>
<dbReference type="GO" id="GO:0005813">
    <property type="term" value="C:centrosome"/>
    <property type="evidence" value="ECO:0007669"/>
    <property type="project" value="UniProtKB-SubCell"/>
</dbReference>
<dbReference type="PANTHER" id="PTHR14594">
    <property type="entry name" value="CENTROSOMAL PROTEIN OF 70 KDA"/>
    <property type="match status" value="1"/>
</dbReference>
<evidence type="ECO:0000313" key="12">
    <source>
        <dbReference type="Proteomes" id="UP000710432"/>
    </source>
</evidence>
<accession>A0A8J6H0U0</accession>